<sequence>APTFQELAADLGYTPNYVTKAFIAVRAKAEGI</sequence>
<dbReference type="EMBL" id="LAZR01017464">
    <property type="protein sequence ID" value="KKM00305.1"/>
    <property type="molecule type" value="Genomic_DNA"/>
</dbReference>
<proteinExistence type="predicted"/>
<accession>A0A0F9GN77</accession>
<reference evidence="1" key="1">
    <citation type="journal article" date="2015" name="Nature">
        <title>Complex archaea that bridge the gap between prokaryotes and eukaryotes.</title>
        <authorList>
            <person name="Spang A."/>
            <person name="Saw J.H."/>
            <person name="Jorgensen S.L."/>
            <person name="Zaremba-Niedzwiedzka K."/>
            <person name="Martijn J."/>
            <person name="Lind A.E."/>
            <person name="van Eijk R."/>
            <person name="Schleper C."/>
            <person name="Guy L."/>
            <person name="Ettema T.J."/>
        </authorList>
    </citation>
    <scope>NUCLEOTIDE SEQUENCE</scope>
</reference>
<feature type="non-terminal residue" evidence="1">
    <location>
        <position position="1"/>
    </location>
</feature>
<comment type="caution">
    <text evidence="1">The sequence shown here is derived from an EMBL/GenBank/DDBJ whole genome shotgun (WGS) entry which is preliminary data.</text>
</comment>
<evidence type="ECO:0000313" key="1">
    <source>
        <dbReference type="EMBL" id="KKM00305.1"/>
    </source>
</evidence>
<dbReference type="AlphaFoldDB" id="A0A0F9GN77"/>
<name>A0A0F9GN77_9ZZZZ</name>
<gene>
    <name evidence="1" type="ORF">LCGC14_1805790</name>
</gene>
<protein>
    <submittedName>
        <fullName evidence="1">Uncharacterized protein</fullName>
    </submittedName>
</protein>
<organism evidence="1">
    <name type="scientific">marine sediment metagenome</name>
    <dbReference type="NCBI Taxonomy" id="412755"/>
    <lineage>
        <taxon>unclassified sequences</taxon>
        <taxon>metagenomes</taxon>
        <taxon>ecological metagenomes</taxon>
    </lineage>
</organism>